<evidence type="ECO:0000313" key="4">
    <source>
        <dbReference type="Proteomes" id="UP000547674"/>
    </source>
</evidence>
<dbReference type="Pfam" id="PF02517">
    <property type="entry name" value="Rce1-like"/>
    <property type="match status" value="1"/>
</dbReference>
<dbReference type="GO" id="GO:0080120">
    <property type="term" value="P:CAAX-box protein maturation"/>
    <property type="evidence" value="ECO:0007669"/>
    <property type="project" value="UniProtKB-ARBA"/>
</dbReference>
<dbReference type="Proteomes" id="UP000547674">
    <property type="component" value="Unassembled WGS sequence"/>
</dbReference>
<keyword evidence="1" id="KW-0472">Membrane</keyword>
<dbReference type="PANTHER" id="PTHR43592">
    <property type="entry name" value="CAAX AMINO TERMINAL PROTEASE"/>
    <property type="match status" value="1"/>
</dbReference>
<feature type="transmembrane region" description="Helical" evidence="1">
    <location>
        <begin position="6"/>
        <end position="26"/>
    </location>
</feature>
<evidence type="ECO:0000256" key="1">
    <source>
        <dbReference type="SAM" id="Phobius"/>
    </source>
</evidence>
<keyword evidence="3" id="KW-0645">Protease</keyword>
<dbReference type="GO" id="GO:0006508">
    <property type="term" value="P:proteolysis"/>
    <property type="evidence" value="ECO:0007669"/>
    <property type="project" value="UniProtKB-KW"/>
</dbReference>
<dbReference type="GO" id="GO:0008237">
    <property type="term" value="F:metallopeptidase activity"/>
    <property type="evidence" value="ECO:0007669"/>
    <property type="project" value="UniProtKB-KW"/>
</dbReference>
<dbReference type="PANTHER" id="PTHR43592:SF15">
    <property type="entry name" value="CAAX AMINO TERMINAL PROTEASE FAMILY PROTEIN"/>
    <property type="match status" value="1"/>
</dbReference>
<accession>A0A7Y2E8M2</accession>
<dbReference type="InterPro" id="IPR003675">
    <property type="entry name" value="Rce1/LyrA-like_dom"/>
</dbReference>
<feature type="transmembrane region" description="Helical" evidence="1">
    <location>
        <begin position="84"/>
        <end position="104"/>
    </location>
</feature>
<comment type="caution">
    <text evidence="3">The sequence shown here is derived from an EMBL/GenBank/DDBJ whole genome shotgun (WGS) entry which is preliminary data.</text>
</comment>
<reference evidence="3 4" key="1">
    <citation type="submission" date="2020-03" db="EMBL/GenBank/DDBJ databases">
        <title>Metabolic flexibility allows generalist bacteria to become dominant in a frequently disturbed ecosystem.</title>
        <authorList>
            <person name="Chen Y.-J."/>
            <person name="Leung P.M."/>
            <person name="Bay S.K."/>
            <person name="Hugenholtz P."/>
            <person name="Kessler A.J."/>
            <person name="Shelley G."/>
            <person name="Waite D.W."/>
            <person name="Cook P.L."/>
            <person name="Greening C."/>
        </authorList>
    </citation>
    <scope>NUCLEOTIDE SEQUENCE [LARGE SCALE GENOMIC DNA]</scope>
    <source>
        <strain evidence="3">SS_bin_28</strain>
    </source>
</reference>
<dbReference type="AlphaFoldDB" id="A0A7Y2E8M2"/>
<sequence>MELTILDHLFVLLIAVLFPIYATVSYRRGIKKLRENPESKVGEYKFIILIQWTFVLMLAGIWAYTSRGIFDLGLNAPAAGWKLYVSISAVVALVALQIVQIKSVRSNGEERKKLREQAESVAEILPSNDYEQRWFNMLSLTAGICEEILYRGFFMTYLATFIGLWPAVFVQALQFGLAHSYQGAPGILRTGLVGLAMGLVFAITGSLWAPILLHIILDVTSGMIVRNAFDDLSLNGAETA</sequence>
<evidence type="ECO:0000313" key="3">
    <source>
        <dbReference type="EMBL" id="NNF06462.1"/>
    </source>
</evidence>
<evidence type="ECO:0000259" key="2">
    <source>
        <dbReference type="Pfam" id="PF02517"/>
    </source>
</evidence>
<feature type="transmembrane region" description="Helical" evidence="1">
    <location>
        <begin position="46"/>
        <end position="64"/>
    </location>
</feature>
<keyword evidence="3" id="KW-0378">Hydrolase</keyword>
<feature type="transmembrane region" description="Helical" evidence="1">
    <location>
        <begin position="148"/>
        <end position="172"/>
    </location>
</feature>
<feature type="transmembrane region" description="Helical" evidence="1">
    <location>
        <begin position="192"/>
        <end position="217"/>
    </location>
</feature>
<gene>
    <name evidence="3" type="ORF">HKN21_06855</name>
</gene>
<proteinExistence type="predicted"/>
<organism evidence="3 4">
    <name type="scientific">Eiseniibacteriota bacterium</name>
    <dbReference type="NCBI Taxonomy" id="2212470"/>
    <lineage>
        <taxon>Bacteria</taxon>
        <taxon>Candidatus Eiseniibacteriota</taxon>
    </lineage>
</organism>
<keyword evidence="1" id="KW-0812">Transmembrane</keyword>
<dbReference type="EMBL" id="JABDJR010000263">
    <property type="protein sequence ID" value="NNF06462.1"/>
    <property type="molecule type" value="Genomic_DNA"/>
</dbReference>
<dbReference type="GO" id="GO:0004175">
    <property type="term" value="F:endopeptidase activity"/>
    <property type="evidence" value="ECO:0007669"/>
    <property type="project" value="UniProtKB-ARBA"/>
</dbReference>
<feature type="domain" description="CAAX prenyl protease 2/Lysostaphin resistance protein A-like" evidence="2">
    <location>
        <begin position="137"/>
        <end position="219"/>
    </location>
</feature>
<protein>
    <submittedName>
        <fullName evidence="3">CPBP family intramembrane metalloprotease</fullName>
    </submittedName>
</protein>
<keyword evidence="3" id="KW-0482">Metalloprotease</keyword>
<name>A0A7Y2E8M2_UNCEI</name>
<keyword evidence="1" id="KW-1133">Transmembrane helix</keyword>